<keyword evidence="1" id="KW-0472">Membrane</keyword>
<reference evidence="2" key="1">
    <citation type="submission" date="2023-07" db="EMBL/GenBank/DDBJ databases">
        <authorList>
            <consortium name="CYATHOMIX"/>
        </authorList>
    </citation>
    <scope>NUCLEOTIDE SEQUENCE</scope>
    <source>
        <strain evidence="2">N/A</strain>
    </source>
</reference>
<protein>
    <submittedName>
        <fullName evidence="2">Uncharacterized protein</fullName>
    </submittedName>
</protein>
<gene>
    <name evidence="2" type="ORF">CYNAS_LOCUS15374</name>
</gene>
<dbReference type="EMBL" id="CATQJL010000305">
    <property type="protein sequence ID" value="CAJ0603391.1"/>
    <property type="molecule type" value="Genomic_DNA"/>
</dbReference>
<comment type="caution">
    <text evidence="2">The sequence shown here is derived from an EMBL/GenBank/DDBJ whole genome shotgun (WGS) entry which is preliminary data.</text>
</comment>
<feature type="transmembrane region" description="Helical" evidence="1">
    <location>
        <begin position="15"/>
        <end position="36"/>
    </location>
</feature>
<name>A0AA36H3E4_CYLNA</name>
<dbReference type="AlphaFoldDB" id="A0AA36H3E4"/>
<keyword evidence="1" id="KW-0812">Transmembrane</keyword>
<dbReference type="InterPro" id="IPR019426">
    <property type="entry name" value="7TM_GPCR_serpentine_rcpt_Srv"/>
</dbReference>
<proteinExistence type="predicted"/>
<accession>A0AA36H3E4</accession>
<organism evidence="2 3">
    <name type="scientific">Cylicocyclus nassatus</name>
    <name type="common">Nematode worm</name>
    <dbReference type="NCBI Taxonomy" id="53992"/>
    <lineage>
        <taxon>Eukaryota</taxon>
        <taxon>Metazoa</taxon>
        <taxon>Ecdysozoa</taxon>
        <taxon>Nematoda</taxon>
        <taxon>Chromadorea</taxon>
        <taxon>Rhabditida</taxon>
        <taxon>Rhabditina</taxon>
        <taxon>Rhabditomorpha</taxon>
        <taxon>Strongyloidea</taxon>
        <taxon>Strongylidae</taxon>
        <taxon>Cylicocyclus</taxon>
    </lineage>
</organism>
<evidence type="ECO:0000256" key="1">
    <source>
        <dbReference type="SAM" id="Phobius"/>
    </source>
</evidence>
<evidence type="ECO:0000313" key="2">
    <source>
        <dbReference type="EMBL" id="CAJ0603391.1"/>
    </source>
</evidence>
<dbReference type="Proteomes" id="UP001176961">
    <property type="component" value="Unassembled WGS sequence"/>
</dbReference>
<evidence type="ECO:0000313" key="3">
    <source>
        <dbReference type="Proteomes" id="UP001176961"/>
    </source>
</evidence>
<dbReference type="Pfam" id="PF10323">
    <property type="entry name" value="7TM_GPCR_Srv"/>
    <property type="match status" value="1"/>
</dbReference>
<sequence>MKQAGLIDLLNNWKLLYPLANAFLCCVQPWMCAIFNEDVQKRLKKKLGCRRNTVNGSIFFISSASGVATLKA</sequence>
<keyword evidence="1" id="KW-1133">Transmembrane helix</keyword>
<keyword evidence="3" id="KW-1185">Reference proteome</keyword>